<dbReference type="SUPFAM" id="SSF52540">
    <property type="entry name" value="P-loop containing nucleoside triphosphate hydrolases"/>
    <property type="match status" value="1"/>
</dbReference>
<dbReference type="CDD" id="cd01131">
    <property type="entry name" value="PilT"/>
    <property type="match status" value="1"/>
</dbReference>
<dbReference type="Pfam" id="PF00437">
    <property type="entry name" value="T2SSE"/>
    <property type="match status" value="1"/>
</dbReference>
<dbReference type="PANTHER" id="PTHR30486">
    <property type="entry name" value="TWITCHING MOTILITY PROTEIN PILT"/>
    <property type="match status" value="1"/>
</dbReference>
<dbReference type="InterPro" id="IPR003593">
    <property type="entry name" value="AAA+_ATPase"/>
</dbReference>
<feature type="domain" description="AAA+ ATPase" evidence="2">
    <location>
        <begin position="124"/>
        <end position="250"/>
    </location>
</feature>
<gene>
    <name evidence="3" type="primary">pilT-1</name>
    <name evidence="3" type="ORF">GCM10011354_02910</name>
</gene>
<dbReference type="AlphaFoldDB" id="A0A8J3A551"/>
<evidence type="ECO:0000313" key="3">
    <source>
        <dbReference type="EMBL" id="GGI03186.1"/>
    </source>
</evidence>
<dbReference type="EMBL" id="BMHA01000001">
    <property type="protein sequence ID" value="GGI03186.1"/>
    <property type="molecule type" value="Genomic_DNA"/>
</dbReference>
<dbReference type="GO" id="GO:0016887">
    <property type="term" value="F:ATP hydrolysis activity"/>
    <property type="evidence" value="ECO:0007669"/>
    <property type="project" value="InterPro"/>
</dbReference>
<dbReference type="InterPro" id="IPR006321">
    <property type="entry name" value="PilT/PilU"/>
</dbReference>
<reference evidence="3" key="2">
    <citation type="submission" date="2020-09" db="EMBL/GenBank/DDBJ databases">
        <authorList>
            <person name="Sun Q."/>
            <person name="Zhou Y."/>
        </authorList>
    </citation>
    <scope>NUCLEOTIDE SEQUENCE</scope>
    <source>
        <strain evidence="3">CGMCC 1.14988</strain>
    </source>
</reference>
<reference evidence="3" key="1">
    <citation type="journal article" date="2014" name="Int. J. Syst. Evol. Microbiol.">
        <title>Complete genome sequence of Corynebacterium casei LMG S-19264T (=DSM 44701T), isolated from a smear-ripened cheese.</title>
        <authorList>
            <consortium name="US DOE Joint Genome Institute (JGI-PGF)"/>
            <person name="Walter F."/>
            <person name="Albersmeier A."/>
            <person name="Kalinowski J."/>
            <person name="Ruckert C."/>
        </authorList>
    </citation>
    <scope>NUCLEOTIDE SEQUENCE</scope>
    <source>
        <strain evidence="3">CGMCC 1.14988</strain>
    </source>
</reference>
<dbReference type="NCBIfam" id="TIGR01420">
    <property type="entry name" value="pilT_fam"/>
    <property type="match status" value="1"/>
</dbReference>
<dbReference type="PANTHER" id="PTHR30486:SF12">
    <property type="entry name" value="TYPE IV PILUS ATPASE PILU"/>
    <property type="match status" value="1"/>
</dbReference>
<accession>A0A8J3A551</accession>
<evidence type="ECO:0000313" key="4">
    <source>
        <dbReference type="Proteomes" id="UP000650511"/>
    </source>
</evidence>
<dbReference type="OrthoDB" id="9805147at2"/>
<evidence type="ECO:0000256" key="1">
    <source>
        <dbReference type="ARBA" id="ARBA00006611"/>
    </source>
</evidence>
<dbReference type="Gene3D" id="3.40.50.300">
    <property type="entry name" value="P-loop containing nucleotide triphosphate hydrolases"/>
    <property type="match status" value="1"/>
</dbReference>
<protein>
    <submittedName>
        <fullName evidence="3">Twitching motility protein PilT</fullName>
    </submittedName>
</protein>
<proteinExistence type="inferred from homology"/>
<evidence type="ECO:0000259" key="2">
    <source>
        <dbReference type="SMART" id="SM00382"/>
    </source>
</evidence>
<dbReference type="InterPro" id="IPR050921">
    <property type="entry name" value="T4SS_GSP_E_ATPase"/>
</dbReference>
<dbReference type="InterPro" id="IPR027417">
    <property type="entry name" value="P-loop_NTPase"/>
</dbReference>
<dbReference type="Gene3D" id="3.30.450.90">
    <property type="match status" value="1"/>
</dbReference>
<dbReference type="RefSeq" id="WP_130648323.1">
    <property type="nucleotide sequence ID" value="NZ_BMHA01000001.1"/>
</dbReference>
<keyword evidence="4" id="KW-1185">Reference proteome</keyword>
<dbReference type="GO" id="GO:0005524">
    <property type="term" value="F:ATP binding"/>
    <property type="evidence" value="ECO:0007669"/>
    <property type="project" value="InterPro"/>
</dbReference>
<name>A0A8J3A551_9ACTN</name>
<dbReference type="SMART" id="SM00382">
    <property type="entry name" value="AAA"/>
    <property type="match status" value="1"/>
</dbReference>
<organism evidence="3 4">
    <name type="scientific">Egicoccus halophilus</name>
    <dbReference type="NCBI Taxonomy" id="1670830"/>
    <lineage>
        <taxon>Bacteria</taxon>
        <taxon>Bacillati</taxon>
        <taxon>Actinomycetota</taxon>
        <taxon>Nitriliruptoria</taxon>
        <taxon>Egicoccales</taxon>
        <taxon>Egicoccaceae</taxon>
        <taxon>Egicoccus</taxon>
    </lineage>
</organism>
<dbReference type="Proteomes" id="UP000650511">
    <property type="component" value="Unassembled WGS sequence"/>
</dbReference>
<sequence>MSSVEVYLRRLTELGGSDLHLKAGGPAYVRVDGELQPLPDLPVLAPEDTERMAQELMDARVRGVFEAAREVDFAHSVAGLGRFRLNAFRQRGSVGLVCRRVLPAASDVTGLGLPPVVRTLAEQRRGLVLVTGPTGSGKTTTTAAMLAHINATRRCHVVTLEDPIEVLHRDRLAIIDQREVGVDTADFASGMRAVSRQDPDVIFIGELRDLETVTAALQAAETGHLVISTLHTTDARETIDRVVDLFPPMQQHQARWSLASSLRGIVGQRLVPRANGGGRLAVVEVLVMTSRIFEFVTDPEQLSRLTEAIAEGGYYGMQTFDQHLLHLLRSGEIALRDALAAASDPHDFRVALRGAGLATA</sequence>
<comment type="caution">
    <text evidence="3">The sequence shown here is derived from an EMBL/GenBank/DDBJ whole genome shotgun (WGS) entry which is preliminary data.</text>
</comment>
<comment type="similarity">
    <text evidence="1">Belongs to the GSP E family.</text>
</comment>
<dbReference type="InterPro" id="IPR001482">
    <property type="entry name" value="T2SS/T4SS_dom"/>
</dbReference>